<reference evidence="1" key="1">
    <citation type="submission" date="2021-02" db="EMBL/GenBank/DDBJ databases">
        <authorList>
            <person name="Nowell W R."/>
        </authorList>
    </citation>
    <scope>NUCLEOTIDE SEQUENCE</scope>
</reference>
<dbReference type="OrthoDB" id="6162903at2759"/>
<sequence>MADWIPGISQVKSLFQVACGDLKGAAKTQDNFIKQCPGVSQVTSVVQLVTGDADGALETQKQCLGTLSRVADGVPVVGHAKGLIHYAAGDTQGGHRAMRSSTRTCAVMGAGAAGFVAGGPVGAVGLGVAAGAGMDSIYTVATDTPQGYVAAVKNVVENPSAGGLFDMALMPVGDGMTGMAGGAIARSVQNNVQLQQAAELYNRADATLQAAEANVQSMTSGEYMQQMNTAADLFKTAQNIEQAVNGPPPPSTFSAAGKSGESAAVTTAGQTATPTVTIVVPESGLLETEQSTRRVYVKRHRRNDGVYEIEIAGEAEASATVTFLNVENAPTAMRNVHANLAMGKLDNSVRGFDHILVRHRNDFQQLGLSVNGVDRWNDQITVITYLRNTMRASNFIGQEFSHSGSLRFAWRVKDILGRERILVVGYSSQTYEIADNSEIRGPFREIMSAFLLEPNEKGVFTRPSNFVDSCRRSKSA</sequence>
<dbReference type="PANTHER" id="PTHR34494">
    <property type="entry name" value="PROTEIN CBG25024"/>
    <property type="match status" value="1"/>
</dbReference>
<dbReference type="PANTHER" id="PTHR34494:SF1">
    <property type="entry name" value="PROTEIN CBG25024"/>
    <property type="match status" value="1"/>
</dbReference>
<gene>
    <name evidence="1" type="ORF">GPM918_LOCUS15541</name>
    <name evidence="2" type="ORF">SRO942_LOCUS15541</name>
</gene>
<accession>A0A814JDU9</accession>
<dbReference type="Proteomes" id="UP000681722">
    <property type="component" value="Unassembled WGS sequence"/>
</dbReference>
<evidence type="ECO:0000313" key="3">
    <source>
        <dbReference type="Proteomes" id="UP000663829"/>
    </source>
</evidence>
<evidence type="ECO:0000313" key="1">
    <source>
        <dbReference type="EMBL" id="CAF1036243.1"/>
    </source>
</evidence>
<dbReference type="AlphaFoldDB" id="A0A814JDU9"/>
<protein>
    <submittedName>
        <fullName evidence="1">Uncharacterized protein</fullName>
    </submittedName>
</protein>
<dbReference type="Proteomes" id="UP000663829">
    <property type="component" value="Unassembled WGS sequence"/>
</dbReference>
<keyword evidence="3" id="KW-1185">Reference proteome</keyword>
<comment type="caution">
    <text evidence="1">The sequence shown here is derived from an EMBL/GenBank/DDBJ whole genome shotgun (WGS) entry which is preliminary data.</text>
</comment>
<name>A0A814JDU9_9BILA</name>
<evidence type="ECO:0000313" key="2">
    <source>
        <dbReference type="EMBL" id="CAF3806826.1"/>
    </source>
</evidence>
<organism evidence="1 3">
    <name type="scientific">Didymodactylos carnosus</name>
    <dbReference type="NCBI Taxonomy" id="1234261"/>
    <lineage>
        <taxon>Eukaryota</taxon>
        <taxon>Metazoa</taxon>
        <taxon>Spiralia</taxon>
        <taxon>Gnathifera</taxon>
        <taxon>Rotifera</taxon>
        <taxon>Eurotatoria</taxon>
        <taxon>Bdelloidea</taxon>
        <taxon>Philodinida</taxon>
        <taxon>Philodinidae</taxon>
        <taxon>Didymodactylos</taxon>
    </lineage>
</organism>
<dbReference type="EMBL" id="CAJOBC010003927">
    <property type="protein sequence ID" value="CAF3806826.1"/>
    <property type="molecule type" value="Genomic_DNA"/>
</dbReference>
<dbReference type="EMBL" id="CAJNOQ010003927">
    <property type="protein sequence ID" value="CAF1036243.1"/>
    <property type="molecule type" value="Genomic_DNA"/>
</dbReference>
<proteinExistence type="predicted"/>